<dbReference type="SUPFAM" id="SSF54106">
    <property type="entry name" value="LysM domain"/>
    <property type="match status" value="1"/>
</dbReference>
<comment type="caution">
    <text evidence="4">The sequence shown here is derived from an EMBL/GenBank/DDBJ whole genome shotgun (WGS) entry which is preliminary data.</text>
</comment>
<organism evidence="4 5">
    <name type="scientific">Aeromicrobium halocynthiae</name>
    <dbReference type="NCBI Taxonomy" id="560557"/>
    <lineage>
        <taxon>Bacteria</taxon>
        <taxon>Bacillati</taxon>
        <taxon>Actinomycetota</taxon>
        <taxon>Actinomycetes</taxon>
        <taxon>Propionibacteriales</taxon>
        <taxon>Nocardioidaceae</taxon>
        <taxon>Aeromicrobium</taxon>
    </lineage>
</organism>
<keyword evidence="2" id="KW-1133">Transmembrane helix</keyword>
<evidence type="ECO:0000313" key="4">
    <source>
        <dbReference type="EMBL" id="GAA2079770.1"/>
    </source>
</evidence>
<keyword evidence="2" id="KW-0472">Membrane</keyword>
<dbReference type="SMART" id="SM00257">
    <property type="entry name" value="LysM"/>
    <property type="match status" value="1"/>
</dbReference>
<feature type="transmembrane region" description="Helical" evidence="2">
    <location>
        <begin position="40"/>
        <end position="62"/>
    </location>
</feature>
<accession>A0ABN2W0U9</accession>
<dbReference type="InterPro" id="IPR036779">
    <property type="entry name" value="LysM_dom_sf"/>
</dbReference>
<dbReference type="InterPro" id="IPR018392">
    <property type="entry name" value="LysM"/>
</dbReference>
<evidence type="ECO:0000256" key="1">
    <source>
        <dbReference type="SAM" id="MobiDB-lite"/>
    </source>
</evidence>
<protein>
    <recommendedName>
        <fullName evidence="3">LysM domain-containing protein</fullName>
    </recommendedName>
</protein>
<sequence>MSTITLAPGHFTTAPRTSTRPISSTSGSAGAVRLTRRGRLVVLAAALAVIAFAVVALGPSVVASGERGDVPATTVVTVQPGQTLWQIAVEANPTGDPRRTVDDIMRMNALSSAGALQMGRELAVPVYE</sequence>
<gene>
    <name evidence="4" type="ORF">GCM10009821_20020</name>
</gene>
<dbReference type="EMBL" id="BAAAPY010000006">
    <property type="protein sequence ID" value="GAA2079770.1"/>
    <property type="molecule type" value="Genomic_DNA"/>
</dbReference>
<feature type="region of interest" description="Disordered" evidence="1">
    <location>
        <begin position="1"/>
        <end position="28"/>
    </location>
</feature>
<evidence type="ECO:0000313" key="5">
    <source>
        <dbReference type="Proteomes" id="UP001501480"/>
    </source>
</evidence>
<keyword evidence="5" id="KW-1185">Reference proteome</keyword>
<dbReference type="Proteomes" id="UP001501480">
    <property type="component" value="Unassembled WGS sequence"/>
</dbReference>
<feature type="domain" description="LysM" evidence="3">
    <location>
        <begin position="74"/>
        <end position="124"/>
    </location>
</feature>
<evidence type="ECO:0000256" key="2">
    <source>
        <dbReference type="SAM" id="Phobius"/>
    </source>
</evidence>
<dbReference type="PROSITE" id="PS51782">
    <property type="entry name" value="LYSM"/>
    <property type="match status" value="1"/>
</dbReference>
<reference evidence="4 5" key="1">
    <citation type="journal article" date="2019" name="Int. J. Syst. Evol. Microbiol.">
        <title>The Global Catalogue of Microorganisms (GCM) 10K type strain sequencing project: providing services to taxonomists for standard genome sequencing and annotation.</title>
        <authorList>
            <consortium name="The Broad Institute Genomics Platform"/>
            <consortium name="The Broad Institute Genome Sequencing Center for Infectious Disease"/>
            <person name="Wu L."/>
            <person name="Ma J."/>
        </authorList>
    </citation>
    <scope>NUCLEOTIDE SEQUENCE [LARGE SCALE GENOMIC DNA]</scope>
    <source>
        <strain evidence="4 5">JCM 15749</strain>
    </source>
</reference>
<dbReference type="CDD" id="cd00118">
    <property type="entry name" value="LysM"/>
    <property type="match status" value="1"/>
</dbReference>
<keyword evidence="2" id="KW-0812">Transmembrane</keyword>
<evidence type="ECO:0000259" key="3">
    <source>
        <dbReference type="PROSITE" id="PS51782"/>
    </source>
</evidence>
<feature type="compositionally biased region" description="Low complexity" evidence="1">
    <location>
        <begin position="12"/>
        <end position="28"/>
    </location>
</feature>
<name>A0ABN2W0U9_9ACTN</name>
<dbReference type="RefSeq" id="WP_344327588.1">
    <property type="nucleotide sequence ID" value="NZ_BAAAPY010000006.1"/>
</dbReference>
<dbReference type="Gene3D" id="3.10.350.10">
    <property type="entry name" value="LysM domain"/>
    <property type="match status" value="1"/>
</dbReference>
<dbReference type="Pfam" id="PF01476">
    <property type="entry name" value="LysM"/>
    <property type="match status" value="1"/>
</dbReference>
<proteinExistence type="predicted"/>